<keyword evidence="3" id="KW-1185">Reference proteome</keyword>
<sequence>MKECVGARGHRPAAWPYMGGCREVTEGVGGGGARREGKEEGGERWWGKRRRKERECVETRASRRRESKCDVDKGIKGRFEGFSLLLSPSFLPFSYTPNSRPTLSHATPIPSTPAHPAPFPFPSSTTGVSSIPPCPSLTIPSSPRIPLPITTTVANLHESYAASQPFHP</sequence>
<comment type="caution">
    <text evidence="2">The sequence shown here is derived from an EMBL/GenBank/DDBJ whole genome shotgun (WGS) entry which is preliminary data.</text>
</comment>
<feature type="compositionally biased region" description="Basic and acidic residues" evidence="1">
    <location>
        <begin position="33"/>
        <end position="46"/>
    </location>
</feature>
<protein>
    <submittedName>
        <fullName evidence="2">Uncharacterized protein</fullName>
    </submittedName>
</protein>
<feature type="region of interest" description="Disordered" evidence="1">
    <location>
        <begin position="26"/>
        <end position="50"/>
    </location>
</feature>
<proteinExistence type="predicted"/>
<gene>
    <name evidence="2" type="ORF">E2C01_063415</name>
</gene>
<evidence type="ECO:0000313" key="3">
    <source>
        <dbReference type="Proteomes" id="UP000324222"/>
    </source>
</evidence>
<evidence type="ECO:0000256" key="1">
    <source>
        <dbReference type="SAM" id="MobiDB-lite"/>
    </source>
</evidence>
<name>A0A5B7HHI7_PORTR</name>
<organism evidence="2 3">
    <name type="scientific">Portunus trituberculatus</name>
    <name type="common">Swimming crab</name>
    <name type="synonym">Neptunus trituberculatus</name>
    <dbReference type="NCBI Taxonomy" id="210409"/>
    <lineage>
        <taxon>Eukaryota</taxon>
        <taxon>Metazoa</taxon>
        <taxon>Ecdysozoa</taxon>
        <taxon>Arthropoda</taxon>
        <taxon>Crustacea</taxon>
        <taxon>Multicrustacea</taxon>
        <taxon>Malacostraca</taxon>
        <taxon>Eumalacostraca</taxon>
        <taxon>Eucarida</taxon>
        <taxon>Decapoda</taxon>
        <taxon>Pleocyemata</taxon>
        <taxon>Brachyura</taxon>
        <taxon>Eubrachyura</taxon>
        <taxon>Portunoidea</taxon>
        <taxon>Portunidae</taxon>
        <taxon>Portuninae</taxon>
        <taxon>Portunus</taxon>
    </lineage>
</organism>
<evidence type="ECO:0000313" key="2">
    <source>
        <dbReference type="EMBL" id="MPC69199.1"/>
    </source>
</evidence>
<reference evidence="2 3" key="1">
    <citation type="submission" date="2019-05" db="EMBL/GenBank/DDBJ databases">
        <title>Another draft genome of Portunus trituberculatus and its Hox gene families provides insights of decapod evolution.</title>
        <authorList>
            <person name="Jeong J.-H."/>
            <person name="Song I."/>
            <person name="Kim S."/>
            <person name="Choi T."/>
            <person name="Kim D."/>
            <person name="Ryu S."/>
            <person name="Kim W."/>
        </authorList>
    </citation>
    <scope>NUCLEOTIDE SEQUENCE [LARGE SCALE GENOMIC DNA]</scope>
    <source>
        <tissue evidence="2">Muscle</tissue>
    </source>
</reference>
<accession>A0A5B7HHI7</accession>
<dbReference type="EMBL" id="VSRR010029017">
    <property type="protein sequence ID" value="MPC69199.1"/>
    <property type="molecule type" value="Genomic_DNA"/>
</dbReference>
<dbReference type="AlphaFoldDB" id="A0A5B7HHI7"/>
<dbReference type="Proteomes" id="UP000324222">
    <property type="component" value="Unassembled WGS sequence"/>
</dbReference>